<dbReference type="Proteomes" id="UP000611640">
    <property type="component" value="Chromosome"/>
</dbReference>
<dbReference type="SUPFAM" id="SSF47598">
    <property type="entry name" value="Ribbon-helix-helix"/>
    <property type="match status" value="1"/>
</dbReference>
<organism evidence="2 3">
    <name type="scientific">Actinocatenispora thailandica</name>
    <dbReference type="NCBI Taxonomy" id="227318"/>
    <lineage>
        <taxon>Bacteria</taxon>
        <taxon>Bacillati</taxon>
        <taxon>Actinomycetota</taxon>
        <taxon>Actinomycetes</taxon>
        <taxon>Micromonosporales</taxon>
        <taxon>Micromonosporaceae</taxon>
        <taxon>Actinocatenispora</taxon>
    </lineage>
</organism>
<reference evidence="2 3" key="1">
    <citation type="submission" date="2020-08" db="EMBL/GenBank/DDBJ databases">
        <title>Whole genome shotgun sequence of Actinocatenispora thailandica NBRC 105041.</title>
        <authorList>
            <person name="Komaki H."/>
            <person name="Tamura T."/>
        </authorList>
    </citation>
    <scope>NUCLEOTIDE SEQUENCE [LARGE SCALE GENOMIC DNA]</scope>
    <source>
        <strain evidence="2 3">NBRC 105041</strain>
    </source>
</reference>
<keyword evidence="3" id="KW-1185">Reference proteome</keyword>
<sequence>MATERKKLLLRLDPAVHDALARWAAAELRSTNAQIEFLLRRALSEAGRLPRDVGAQRRPGRPSTKDKAADVETED</sequence>
<accession>A0A7R7DSE4</accession>
<feature type="region of interest" description="Disordered" evidence="1">
    <location>
        <begin position="48"/>
        <end position="75"/>
    </location>
</feature>
<feature type="compositionally biased region" description="Basic and acidic residues" evidence="1">
    <location>
        <begin position="63"/>
        <end position="75"/>
    </location>
</feature>
<dbReference type="GO" id="GO:0006355">
    <property type="term" value="P:regulation of DNA-templated transcription"/>
    <property type="evidence" value="ECO:0007669"/>
    <property type="project" value="InterPro"/>
</dbReference>
<evidence type="ECO:0008006" key="4">
    <source>
        <dbReference type="Google" id="ProtNLM"/>
    </source>
</evidence>
<protein>
    <recommendedName>
        <fullName evidence="4">Toxin-antitoxin system HicB family antitoxin</fullName>
    </recommendedName>
</protein>
<dbReference type="InterPro" id="IPR013321">
    <property type="entry name" value="Arc_rbn_hlx_hlx"/>
</dbReference>
<dbReference type="AlphaFoldDB" id="A0A7R7DSE4"/>
<name>A0A7R7DSE4_9ACTN</name>
<dbReference type="EMBL" id="AP023355">
    <property type="protein sequence ID" value="BCJ36985.1"/>
    <property type="molecule type" value="Genomic_DNA"/>
</dbReference>
<gene>
    <name evidence="2" type="ORF">Athai_44880</name>
</gene>
<evidence type="ECO:0000313" key="2">
    <source>
        <dbReference type="EMBL" id="BCJ36985.1"/>
    </source>
</evidence>
<dbReference type="RefSeq" id="WP_203963258.1">
    <property type="nucleotide sequence ID" value="NZ_AP023355.1"/>
</dbReference>
<dbReference type="KEGG" id="atl:Athai_44880"/>
<evidence type="ECO:0000313" key="3">
    <source>
        <dbReference type="Proteomes" id="UP000611640"/>
    </source>
</evidence>
<dbReference type="Gene3D" id="1.10.1220.10">
    <property type="entry name" value="Met repressor-like"/>
    <property type="match status" value="1"/>
</dbReference>
<dbReference type="InterPro" id="IPR010985">
    <property type="entry name" value="Ribbon_hlx_hlx"/>
</dbReference>
<proteinExistence type="predicted"/>
<evidence type="ECO:0000256" key="1">
    <source>
        <dbReference type="SAM" id="MobiDB-lite"/>
    </source>
</evidence>